<reference evidence="1" key="1">
    <citation type="submission" date="2019-06" db="EMBL/GenBank/DDBJ databases">
        <authorList>
            <person name="Zheng W."/>
        </authorList>
    </citation>
    <scope>NUCLEOTIDE SEQUENCE</scope>
    <source>
        <strain evidence="1">QDHG01</strain>
    </source>
</reference>
<evidence type="ECO:0000313" key="2">
    <source>
        <dbReference type="Proteomes" id="UP000785679"/>
    </source>
</evidence>
<dbReference type="Proteomes" id="UP000785679">
    <property type="component" value="Unassembled WGS sequence"/>
</dbReference>
<proteinExistence type="predicted"/>
<keyword evidence="2" id="KW-1185">Reference proteome</keyword>
<protein>
    <submittedName>
        <fullName evidence="1">Uncharacterized protein</fullName>
    </submittedName>
</protein>
<sequence length="646" mass="73875">MECKQLTALRLTSKYLLVDIFSLSDEPLDTYDLLFRANRQHRRFLLSVHRLLPPIFIQRKAIMIQRGDIGNLLFLKENVGSKYELGFQGPKCLALAHKLLSPKVNVERLQILSRDLLVEGNYEAFKQIQEITKRTLKRIKIQLSAENDLVLVRQLMAEIKVNTWYIKLQKYYETQGEENADDIKGSDQSTTTTTPLSIENLIITGNSEIQLIATLQRLQPFASKRVFLETQNIFGGDIAIQRNQAISNNISLFHNVETVVISSPTLQLQTFKAIQQALGSDKLYHDCQPLLSGNIGPNMQNALSRFVTNSLFKYRYSSNKSYDFTCRTKHILPLLQHVPLPRKRFIVKTRGEIEEPETNNLTNITVDSITKKIELRLEENAAIVIDVLFTSWQSLVQLNLKLGLGCSDLYELDFDMKLKLNLRIFSFTVGSNCDTLVNFIVKSSPYLKELLIKCSIPPTHARSLFSILDDNHIQLHTLQLDYDLLTHIPSTQLLSVLKITKCRGFPVLSPNTHLRKLTLKGERDFLARHGYGRKTIIERITALVSGVHFPRLKILKFSYFFFKAAEVGDILSLARDEITVNFGEGTQLTTSEAIGIISNLQSVQQAKFRHRIMIEDNIERGRSPRTMTEEQSVDELIRLKAMLQNQ</sequence>
<accession>A0A8J8T4N1</accession>
<name>A0A8J8T4N1_HALGN</name>
<evidence type="ECO:0000313" key="1">
    <source>
        <dbReference type="EMBL" id="TNV81396.1"/>
    </source>
</evidence>
<comment type="caution">
    <text evidence="1">The sequence shown here is derived from an EMBL/GenBank/DDBJ whole genome shotgun (WGS) entry which is preliminary data.</text>
</comment>
<dbReference type="EMBL" id="RRYP01006197">
    <property type="protein sequence ID" value="TNV81396.1"/>
    <property type="molecule type" value="Genomic_DNA"/>
</dbReference>
<organism evidence="1 2">
    <name type="scientific">Halteria grandinella</name>
    <dbReference type="NCBI Taxonomy" id="5974"/>
    <lineage>
        <taxon>Eukaryota</taxon>
        <taxon>Sar</taxon>
        <taxon>Alveolata</taxon>
        <taxon>Ciliophora</taxon>
        <taxon>Intramacronucleata</taxon>
        <taxon>Spirotrichea</taxon>
        <taxon>Stichotrichia</taxon>
        <taxon>Sporadotrichida</taxon>
        <taxon>Halteriidae</taxon>
        <taxon>Halteria</taxon>
    </lineage>
</organism>
<gene>
    <name evidence="1" type="ORF">FGO68_gene5795</name>
</gene>
<dbReference type="AlphaFoldDB" id="A0A8J8T4N1"/>